<dbReference type="PANTHER" id="PTHR46550:SF1">
    <property type="entry name" value="F-BOX PROTEIN 3"/>
    <property type="match status" value="1"/>
</dbReference>
<dbReference type="Gene3D" id="3.80.10.10">
    <property type="entry name" value="Ribonuclease Inhibitor"/>
    <property type="match status" value="1"/>
</dbReference>
<gene>
    <name evidence="4" type="ORF">X975_11691</name>
</gene>
<dbReference type="OrthoDB" id="6437387at2759"/>
<protein>
    <submittedName>
        <fullName evidence="4">S-phase kinase-associated protein 2</fullName>
    </submittedName>
</protein>
<dbReference type="EMBL" id="KK117883">
    <property type="protein sequence ID" value="KFM71683.1"/>
    <property type="molecule type" value="Genomic_DNA"/>
</dbReference>
<accession>A0A087U2U4</accession>
<keyword evidence="4" id="KW-0808">Transferase</keyword>
<dbReference type="PANTHER" id="PTHR46550">
    <property type="entry name" value="F-BOX ONLY PROTEIN 3"/>
    <property type="match status" value="1"/>
</dbReference>
<proteinExistence type="predicted"/>
<evidence type="ECO:0000313" key="5">
    <source>
        <dbReference type="Proteomes" id="UP000054359"/>
    </source>
</evidence>
<comment type="pathway">
    <text evidence="1">Protein modification; protein ubiquitination.</text>
</comment>
<feature type="non-terminal residue" evidence="4">
    <location>
        <position position="1"/>
    </location>
</feature>
<feature type="non-terminal residue" evidence="4">
    <location>
        <position position="64"/>
    </location>
</feature>
<dbReference type="SUPFAM" id="SSF81383">
    <property type="entry name" value="F-box domain"/>
    <property type="match status" value="1"/>
</dbReference>
<sequence length="64" mass="7589">PFAKLSDEIILHIFKWLPKTILVKCSQVCKRWRNLSYDETLWRRFDLGRKFIKPGVLGTLLSRG</sequence>
<evidence type="ECO:0000256" key="2">
    <source>
        <dbReference type="ARBA" id="ARBA00022786"/>
    </source>
</evidence>
<name>A0A087U2U4_STEMI</name>
<dbReference type="PROSITE" id="PS50181">
    <property type="entry name" value="FBOX"/>
    <property type="match status" value="1"/>
</dbReference>
<dbReference type="SMART" id="SM00256">
    <property type="entry name" value="FBOX"/>
    <property type="match status" value="1"/>
</dbReference>
<dbReference type="Pfam" id="PF12937">
    <property type="entry name" value="F-box-like"/>
    <property type="match status" value="1"/>
</dbReference>
<evidence type="ECO:0000259" key="3">
    <source>
        <dbReference type="PROSITE" id="PS50181"/>
    </source>
</evidence>
<dbReference type="Proteomes" id="UP000054359">
    <property type="component" value="Unassembled WGS sequence"/>
</dbReference>
<keyword evidence="2" id="KW-0833">Ubl conjugation pathway</keyword>
<keyword evidence="4" id="KW-0418">Kinase</keyword>
<reference evidence="4 5" key="1">
    <citation type="submission" date="2013-11" db="EMBL/GenBank/DDBJ databases">
        <title>Genome sequencing of Stegodyphus mimosarum.</title>
        <authorList>
            <person name="Bechsgaard J."/>
        </authorList>
    </citation>
    <scope>NUCLEOTIDE SEQUENCE [LARGE SCALE GENOMIC DNA]</scope>
</reference>
<dbReference type="GO" id="GO:0016301">
    <property type="term" value="F:kinase activity"/>
    <property type="evidence" value="ECO:0007669"/>
    <property type="project" value="UniProtKB-KW"/>
</dbReference>
<evidence type="ECO:0000313" key="4">
    <source>
        <dbReference type="EMBL" id="KFM71683.1"/>
    </source>
</evidence>
<dbReference type="InterPro" id="IPR032675">
    <property type="entry name" value="LRR_dom_sf"/>
</dbReference>
<dbReference type="InterPro" id="IPR052121">
    <property type="entry name" value="F-box_SCF_Substrate_Recog"/>
</dbReference>
<feature type="domain" description="F-box" evidence="3">
    <location>
        <begin position="1"/>
        <end position="45"/>
    </location>
</feature>
<dbReference type="GO" id="GO:0005737">
    <property type="term" value="C:cytoplasm"/>
    <property type="evidence" value="ECO:0007669"/>
    <property type="project" value="TreeGrafter"/>
</dbReference>
<dbReference type="AlphaFoldDB" id="A0A087U2U4"/>
<dbReference type="InterPro" id="IPR036047">
    <property type="entry name" value="F-box-like_dom_sf"/>
</dbReference>
<evidence type="ECO:0000256" key="1">
    <source>
        <dbReference type="ARBA" id="ARBA00004906"/>
    </source>
</evidence>
<keyword evidence="5" id="KW-1185">Reference proteome</keyword>
<dbReference type="STRING" id="407821.A0A087U2U4"/>
<dbReference type="InterPro" id="IPR001810">
    <property type="entry name" value="F-box_dom"/>
</dbReference>
<organism evidence="4 5">
    <name type="scientific">Stegodyphus mimosarum</name>
    <name type="common">African social velvet spider</name>
    <dbReference type="NCBI Taxonomy" id="407821"/>
    <lineage>
        <taxon>Eukaryota</taxon>
        <taxon>Metazoa</taxon>
        <taxon>Ecdysozoa</taxon>
        <taxon>Arthropoda</taxon>
        <taxon>Chelicerata</taxon>
        <taxon>Arachnida</taxon>
        <taxon>Araneae</taxon>
        <taxon>Araneomorphae</taxon>
        <taxon>Entelegynae</taxon>
        <taxon>Eresoidea</taxon>
        <taxon>Eresidae</taxon>
        <taxon>Stegodyphus</taxon>
    </lineage>
</organism>